<dbReference type="RefSeq" id="WP_248737120.1">
    <property type="nucleotide sequence ID" value="NZ_CALBWS010000034.1"/>
</dbReference>
<evidence type="ECO:0000256" key="5">
    <source>
        <dbReference type="ARBA" id="ARBA00022764"/>
    </source>
</evidence>
<reference evidence="9" key="1">
    <citation type="submission" date="2022-04" db="EMBL/GenBank/DDBJ databases">
        <authorList>
            <person name="Criscuolo A."/>
        </authorList>
    </citation>
    <scope>NUCLEOTIDE SEQUENCE</scope>
    <source>
        <strain evidence="9">CIP111895</strain>
    </source>
</reference>
<evidence type="ECO:0000256" key="4">
    <source>
        <dbReference type="ARBA" id="ARBA00022729"/>
    </source>
</evidence>
<protein>
    <recommendedName>
        <fullName evidence="8">AlgX/AlgJ SGNH hydrolase-like domain-containing protein</fullName>
    </recommendedName>
</protein>
<accession>A0ABN8KWU1</accession>
<evidence type="ECO:0000256" key="6">
    <source>
        <dbReference type="ARBA" id="ARBA00022841"/>
    </source>
</evidence>
<keyword evidence="4" id="KW-0732">Signal</keyword>
<evidence type="ECO:0000313" key="9">
    <source>
        <dbReference type="EMBL" id="CAH2716886.1"/>
    </source>
</evidence>
<dbReference type="InterPro" id="IPR031811">
    <property type="entry name" value="ALGX/ALGJ_SGNH-like"/>
</dbReference>
<evidence type="ECO:0000256" key="3">
    <source>
        <dbReference type="ARBA" id="ARBA00022679"/>
    </source>
</evidence>
<evidence type="ECO:0000256" key="7">
    <source>
        <dbReference type="SAM" id="Phobius"/>
    </source>
</evidence>
<feature type="transmembrane region" description="Helical" evidence="7">
    <location>
        <begin position="7"/>
        <end position="26"/>
    </location>
</feature>
<keyword evidence="3" id="KW-0808">Transferase</keyword>
<evidence type="ECO:0000256" key="1">
    <source>
        <dbReference type="ARBA" id="ARBA00004418"/>
    </source>
</evidence>
<evidence type="ECO:0000259" key="8">
    <source>
        <dbReference type="Pfam" id="PF16822"/>
    </source>
</evidence>
<feature type="domain" description="AlgX/AlgJ SGNH hydrolase-like" evidence="8">
    <location>
        <begin position="93"/>
        <end position="231"/>
    </location>
</feature>
<gene>
    <name evidence="9" type="ORF">BACCIP111895_04074</name>
</gene>
<comment type="caution">
    <text evidence="9">The sequence shown here is derived from an EMBL/GenBank/DDBJ whole genome shotgun (WGS) entry which is preliminary data.</text>
</comment>
<comment type="pathway">
    <text evidence="2">Glycan biosynthesis; alginate biosynthesis.</text>
</comment>
<name>A0ABN8KWU1_9BACI</name>
<dbReference type="Proteomes" id="UP000838308">
    <property type="component" value="Unassembled WGS sequence"/>
</dbReference>
<keyword evidence="7" id="KW-0812">Transmembrane</keyword>
<keyword evidence="6" id="KW-0016">Alginate biosynthesis</keyword>
<keyword evidence="10" id="KW-1185">Reference proteome</keyword>
<dbReference type="Pfam" id="PF16822">
    <property type="entry name" value="ALGX"/>
    <property type="match status" value="1"/>
</dbReference>
<keyword evidence="7" id="KW-0472">Membrane</keyword>
<keyword evidence="5" id="KW-0574">Periplasm</keyword>
<dbReference type="EMBL" id="CALBWS010000034">
    <property type="protein sequence ID" value="CAH2716886.1"/>
    <property type="molecule type" value="Genomic_DNA"/>
</dbReference>
<evidence type="ECO:0000256" key="2">
    <source>
        <dbReference type="ARBA" id="ARBA00005182"/>
    </source>
</evidence>
<evidence type="ECO:0000313" key="10">
    <source>
        <dbReference type="Proteomes" id="UP000838308"/>
    </source>
</evidence>
<proteinExistence type="predicted"/>
<organism evidence="9 10">
    <name type="scientific">Neobacillus rhizosphaerae</name>
    <dbReference type="NCBI Taxonomy" id="2880965"/>
    <lineage>
        <taxon>Bacteria</taxon>
        <taxon>Bacillati</taxon>
        <taxon>Bacillota</taxon>
        <taxon>Bacilli</taxon>
        <taxon>Bacillales</taxon>
        <taxon>Bacillaceae</taxon>
        <taxon>Neobacillus</taxon>
    </lineage>
</organism>
<sequence>MKKFNNILFTLVFLGIIFSVGTISFLKQDRNISSIENRTLAQRPDLTKQSFLSGEYFKNFETYFSDQLAGRDEIIKVYTEEQLFLNKTIINNIVVAKDNWLLYNPSTEHVKKEMDKSLSNLNNLADTFKGTGVEFYFAAAPYKMNILKDIYPSYINEQLGVKNQKYFMSHLPSSYHGINLYQYFKQNYSETQLKSMYFKTDHHWNIEGAFAGYQEIIKQMSAASKQFKAKPVDKENLSLVCNHKSSFVGTLNLRLYSLIDTSEEKICYYDPVFNPKTGKVTVQTGTGDAQTNINQIYGAGFNKKKVLYGDLFTWDLAEINYEYQNTGNDLHLLVLKDSYANPIQPFIAEHFNKTSVLDIRHYHKTSVAQYIKDNKIDIVLFVYNDSNLTGAMYEF</sequence>
<comment type="subcellular location">
    <subcellularLocation>
        <location evidence="1">Periplasm</location>
    </subcellularLocation>
</comment>
<keyword evidence="7" id="KW-1133">Transmembrane helix</keyword>